<evidence type="ECO:0000256" key="2">
    <source>
        <dbReference type="ARBA" id="ARBA00022771"/>
    </source>
</evidence>
<dbReference type="EMBL" id="JAACJJ010000014">
    <property type="protein sequence ID" value="KAF5327060.1"/>
    <property type="molecule type" value="Genomic_DNA"/>
</dbReference>
<dbReference type="Pfam" id="PF00628">
    <property type="entry name" value="PHD"/>
    <property type="match status" value="1"/>
</dbReference>
<evidence type="ECO:0000256" key="1">
    <source>
        <dbReference type="ARBA" id="ARBA00022723"/>
    </source>
</evidence>
<name>A0A8H5BPN2_9AGAR</name>
<dbReference type="OrthoDB" id="303107at2759"/>
<feature type="region of interest" description="Disordered" evidence="4">
    <location>
        <begin position="555"/>
        <end position="699"/>
    </location>
</feature>
<organism evidence="6 7">
    <name type="scientific">Psilocybe cf. subviscida</name>
    <dbReference type="NCBI Taxonomy" id="2480587"/>
    <lineage>
        <taxon>Eukaryota</taxon>
        <taxon>Fungi</taxon>
        <taxon>Dikarya</taxon>
        <taxon>Basidiomycota</taxon>
        <taxon>Agaricomycotina</taxon>
        <taxon>Agaricomycetes</taxon>
        <taxon>Agaricomycetidae</taxon>
        <taxon>Agaricales</taxon>
        <taxon>Agaricineae</taxon>
        <taxon>Strophariaceae</taxon>
        <taxon>Psilocybe</taxon>
    </lineage>
</organism>
<dbReference type="InterPro" id="IPR013083">
    <property type="entry name" value="Znf_RING/FYVE/PHD"/>
</dbReference>
<dbReference type="PROSITE" id="PS01359">
    <property type="entry name" value="ZF_PHD_1"/>
    <property type="match status" value="1"/>
</dbReference>
<feature type="compositionally biased region" description="Low complexity" evidence="4">
    <location>
        <begin position="981"/>
        <end position="991"/>
    </location>
</feature>
<feature type="compositionally biased region" description="Basic and acidic residues" evidence="4">
    <location>
        <begin position="633"/>
        <end position="658"/>
    </location>
</feature>
<evidence type="ECO:0000259" key="5">
    <source>
        <dbReference type="SMART" id="SM00249"/>
    </source>
</evidence>
<feature type="domain" description="Zinc finger PHD-type" evidence="5">
    <location>
        <begin position="704"/>
        <end position="761"/>
    </location>
</feature>
<feature type="region of interest" description="Disordered" evidence="4">
    <location>
        <begin position="831"/>
        <end position="954"/>
    </location>
</feature>
<dbReference type="CDD" id="cd15489">
    <property type="entry name" value="PHD_SF"/>
    <property type="match status" value="1"/>
</dbReference>
<dbReference type="Proteomes" id="UP000567179">
    <property type="component" value="Unassembled WGS sequence"/>
</dbReference>
<comment type="caution">
    <text evidence="6">The sequence shown here is derived from an EMBL/GenBank/DDBJ whole genome shotgun (WGS) entry which is preliminary data.</text>
</comment>
<reference evidence="6 7" key="1">
    <citation type="journal article" date="2020" name="ISME J.">
        <title>Uncovering the hidden diversity of litter-decomposition mechanisms in mushroom-forming fungi.</title>
        <authorList>
            <person name="Floudas D."/>
            <person name="Bentzer J."/>
            <person name="Ahren D."/>
            <person name="Johansson T."/>
            <person name="Persson P."/>
            <person name="Tunlid A."/>
        </authorList>
    </citation>
    <scope>NUCLEOTIDE SEQUENCE [LARGE SCALE GENOMIC DNA]</scope>
    <source>
        <strain evidence="6 7">CBS 101986</strain>
    </source>
</reference>
<keyword evidence="7" id="KW-1185">Reference proteome</keyword>
<dbReference type="InterPro" id="IPR028938">
    <property type="entry name" value="Rsf1-like"/>
</dbReference>
<dbReference type="InterPro" id="IPR019786">
    <property type="entry name" value="Zinc_finger_PHD-type_CS"/>
</dbReference>
<feature type="compositionally biased region" description="Low complexity" evidence="4">
    <location>
        <begin position="1014"/>
        <end position="1031"/>
    </location>
</feature>
<feature type="compositionally biased region" description="Low complexity" evidence="4">
    <location>
        <begin position="362"/>
        <end position="381"/>
    </location>
</feature>
<dbReference type="InterPro" id="IPR011011">
    <property type="entry name" value="Znf_FYVE_PHD"/>
</dbReference>
<feature type="compositionally biased region" description="Acidic residues" evidence="4">
    <location>
        <begin position="402"/>
        <end position="418"/>
    </location>
</feature>
<dbReference type="GO" id="GO:0008270">
    <property type="term" value="F:zinc ion binding"/>
    <property type="evidence" value="ECO:0007669"/>
    <property type="project" value="UniProtKB-KW"/>
</dbReference>
<feature type="compositionally biased region" description="Low complexity" evidence="4">
    <location>
        <begin position="846"/>
        <end position="862"/>
    </location>
</feature>
<sequence>MPPRRSTTRASNVLLAPPPSLPPAQPNPEADDLTILRKQWKWAAFSQFYCTFFPLFSLNDVLVVDIERDLVYSTSVTIPRVMQKLLYTLSYDRKISVDNWQNALRKQYLKRDPDANPLGSEPEKTRHSTKELEEPTESLEQKDEKDDGPEQQNDESAHEKPTADEMDTNPDTPAADTEPKADPSTRQSSAVPKEAASDIKEETVPPQAEEESKLVDWFDLPMLTKLETLHTLSEWQFQNPTRLRMVMKSDDELASWRIEPIGYDSKRNAYWYIGDRLWLQREPPKPPRTKPLKRKRAPEKSTREALKPAGTPAKRARIAATPVPSPSPSSGRHSRAAKDQAKLKLDEQAKELAELNRQANMSTSSRPTRQSSRTQAAVKAAPAPPPRPAGTRISARLRGPQQDEEWQPIPEEWLEEEQSMPSKPSKPSRKTGLESDEESELTELSEDGGPAEETAPSPVKGKRKTNGVVSKPQSEEEKEEEHEEPPVEAYPADFVEWETICVTLQEWEHVAERFQNATHYTEKALYKTLINDIVPFIVQELREIERKRELEEALQHRKRSSRLAIRESEKEQAIAAQKKQQEEEEKMSRTRRMEARQQKEEAERLKREAAREQRRQEREAREEARKNLTLQQEADRLAKIEQAEKAEKEKAEKAEKAAKAKAAGAKSKSRTPSGQQENHSGRANGKKKNASSKGAPGGEEWELDCEICHRKGKNLDDGTPMVSCGRCAKWQHIPCHELADRQVGRARRNWESVDFVCKACALAQLDRYRAYPPISQHAASYYNVPQTQSYNRSYNSSQPGQPHIDSRSTQPYIQPRDTAQQSFYMRPPAQNQQIGTHLPSSHGAYPSNSSSHHAPPSQSSLSFNHYQPPSHGYSGTIPQKDSYYSSSYSNGTQQPYASYSHHQPYGQGNQHYRPPVPQPSSYSKPQESLPAWNVTTPANGPGYSSNHNGVPLQSAPSAYRSTAALDSHPDTIPLREPQHPAPSSYARYSSANTIPVHHSPETHYPASASFNKHYPASSYPQQPQSQSPLDR</sequence>
<keyword evidence="3" id="KW-0862">Zinc</keyword>
<dbReference type="SUPFAM" id="SSF57903">
    <property type="entry name" value="FYVE/PHD zinc finger"/>
    <property type="match status" value="1"/>
</dbReference>
<feature type="compositionally biased region" description="Basic and acidic residues" evidence="4">
    <location>
        <begin position="586"/>
        <end position="626"/>
    </location>
</feature>
<feature type="region of interest" description="Disordered" evidence="4">
    <location>
        <begin position="789"/>
        <end position="810"/>
    </location>
</feature>
<dbReference type="AlphaFoldDB" id="A0A8H5BPN2"/>
<feature type="compositionally biased region" description="Polar residues" evidence="4">
    <location>
        <begin position="876"/>
        <end position="910"/>
    </location>
</feature>
<feature type="compositionally biased region" description="Basic residues" evidence="4">
    <location>
        <begin position="287"/>
        <end position="297"/>
    </location>
</feature>
<feature type="compositionally biased region" description="Polar residues" evidence="4">
    <location>
        <begin position="789"/>
        <end position="800"/>
    </location>
</feature>
<dbReference type="GO" id="GO:0006355">
    <property type="term" value="P:regulation of DNA-templated transcription"/>
    <property type="evidence" value="ECO:0007669"/>
    <property type="project" value="InterPro"/>
</dbReference>
<dbReference type="SMART" id="SM00249">
    <property type="entry name" value="PHD"/>
    <property type="match status" value="1"/>
</dbReference>
<keyword evidence="2" id="KW-0863">Zinc-finger</keyword>
<feature type="region of interest" description="Disordered" evidence="4">
    <location>
        <begin position="111"/>
        <end position="213"/>
    </location>
</feature>
<evidence type="ECO:0000256" key="4">
    <source>
        <dbReference type="SAM" id="MobiDB-lite"/>
    </source>
</evidence>
<keyword evidence="1" id="KW-0479">Metal-binding</keyword>
<accession>A0A8H5BPN2</accession>
<evidence type="ECO:0000313" key="7">
    <source>
        <dbReference type="Proteomes" id="UP000567179"/>
    </source>
</evidence>
<feature type="compositionally biased region" description="Basic and acidic residues" evidence="4">
    <location>
        <begin position="121"/>
        <end position="145"/>
    </location>
</feature>
<feature type="compositionally biased region" description="Pro residues" evidence="4">
    <location>
        <begin position="16"/>
        <end position="26"/>
    </location>
</feature>
<feature type="compositionally biased region" description="Polar residues" evidence="4">
    <location>
        <begin position="933"/>
        <end position="948"/>
    </location>
</feature>
<dbReference type="Gene3D" id="3.30.40.10">
    <property type="entry name" value="Zinc/RING finger domain, C3HC4 (zinc finger)"/>
    <property type="match status" value="1"/>
</dbReference>
<dbReference type="GO" id="GO:0031213">
    <property type="term" value="C:RSF complex"/>
    <property type="evidence" value="ECO:0007669"/>
    <property type="project" value="InterPro"/>
</dbReference>
<dbReference type="PANTHER" id="PTHR14296:SF3">
    <property type="entry name" value="DIKAR, ISOFORM F"/>
    <property type="match status" value="1"/>
</dbReference>
<dbReference type="PANTHER" id="PTHR14296">
    <property type="entry name" value="REMODELING AND SPACING FACTOR 1"/>
    <property type="match status" value="1"/>
</dbReference>
<evidence type="ECO:0000256" key="3">
    <source>
        <dbReference type="ARBA" id="ARBA00022833"/>
    </source>
</evidence>
<feature type="region of interest" description="Disordered" evidence="4">
    <location>
        <begin position="967"/>
        <end position="1031"/>
    </location>
</feature>
<feature type="compositionally biased region" description="Basic and acidic residues" evidence="4">
    <location>
        <begin position="336"/>
        <end position="354"/>
    </location>
</feature>
<gene>
    <name evidence="6" type="ORF">D9619_004614</name>
</gene>
<feature type="region of interest" description="Disordered" evidence="4">
    <location>
        <begin position="1"/>
        <end position="29"/>
    </location>
</feature>
<feature type="compositionally biased region" description="Acidic residues" evidence="4">
    <location>
        <begin position="434"/>
        <end position="450"/>
    </location>
</feature>
<dbReference type="InterPro" id="IPR019787">
    <property type="entry name" value="Znf_PHD-finger"/>
</dbReference>
<dbReference type="InterPro" id="IPR001965">
    <property type="entry name" value="Znf_PHD"/>
</dbReference>
<proteinExistence type="predicted"/>
<evidence type="ECO:0000313" key="6">
    <source>
        <dbReference type="EMBL" id="KAF5327060.1"/>
    </source>
</evidence>
<feature type="region of interest" description="Disordered" evidence="4">
    <location>
        <begin position="280"/>
        <end position="491"/>
    </location>
</feature>
<protein>
    <recommendedName>
        <fullName evidence="5">Zinc finger PHD-type domain-containing protein</fullName>
    </recommendedName>
</protein>